<dbReference type="PROSITE" id="PS51257">
    <property type="entry name" value="PROKAR_LIPOPROTEIN"/>
    <property type="match status" value="1"/>
</dbReference>
<gene>
    <name evidence="3" type="ORF">F5544_42150</name>
</gene>
<feature type="region of interest" description="Disordered" evidence="1">
    <location>
        <begin position="29"/>
        <end position="77"/>
    </location>
</feature>
<reference evidence="3 4" key="1">
    <citation type="journal article" date="2019" name="ACS Chem. Biol.">
        <title>Identification and Mobilization of a Cryptic Antibiotic Biosynthesis Gene Locus from a Human-Pathogenic Nocardia Isolate.</title>
        <authorList>
            <person name="Herisse M."/>
            <person name="Ishida K."/>
            <person name="Porter J.L."/>
            <person name="Howden B."/>
            <person name="Hertweck C."/>
            <person name="Stinear T.P."/>
            <person name="Pidot S.J."/>
        </authorList>
    </citation>
    <scope>NUCLEOTIDE SEQUENCE [LARGE SCALE GENOMIC DNA]</scope>
    <source>
        <strain evidence="3 4">AUSMDU00012717</strain>
    </source>
</reference>
<organism evidence="3 4">
    <name type="scientific">Nocardia arthritidis</name>
    <dbReference type="NCBI Taxonomy" id="228602"/>
    <lineage>
        <taxon>Bacteria</taxon>
        <taxon>Bacillati</taxon>
        <taxon>Actinomycetota</taxon>
        <taxon>Actinomycetes</taxon>
        <taxon>Mycobacteriales</taxon>
        <taxon>Nocardiaceae</taxon>
        <taxon>Nocardia</taxon>
    </lineage>
</organism>
<evidence type="ECO:0000256" key="1">
    <source>
        <dbReference type="SAM" id="MobiDB-lite"/>
    </source>
</evidence>
<feature type="signal peptide" evidence="2">
    <location>
        <begin position="1"/>
        <end position="21"/>
    </location>
</feature>
<evidence type="ECO:0000313" key="3">
    <source>
        <dbReference type="EMBL" id="QIS16239.1"/>
    </source>
</evidence>
<sequence>MKRNFVIALAAGALAVSLVGCGDSKKNDSVDANGLRKNGPTATSTTGAPKPTSTAAAATTTASDTATAKPTAAGAASKTTCAEFKKLDEAAEKALIEQILAENPDSPFAGSPNVALGTAKLVCLASSYADTPVAVAARIVPKTN</sequence>
<protein>
    <recommendedName>
        <fullName evidence="5">DUF732 domain-containing protein</fullName>
    </recommendedName>
</protein>
<dbReference type="KEGG" id="nah:F5544_42150"/>
<dbReference type="EMBL" id="CP046172">
    <property type="protein sequence ID" value="QIS16239.1"/>
    <property type="molecule type" value="Genomic_DNA"/>
</dbReference>
<name>A0A6G9YSE9_9NOCA</name>
<evidence type="ECO:0008006" key="5">
    <source>
        <dbReference type="Google" id="ProtNLM"/>
    </source>
</evidence>
<proteinExistence type="predicted"/>
<dbReference type="AlphaFoldDB" id="A0A6G9YSE9"/>
<evidence type="ECO:0000256" key="2">
    <source>
        <dbReference type="SAM" id="SignalP"/>
    </source>
</evidence>
<evidence type="ECO:0000313" key="4">
    <source>
        <dbReference type="Proteomes" id="UP000503540"/>
    </source>
</evidence>
<accession>A0A6G9YSE9</accession>
<dbReference type="Proteomes" id="UP000503540">
    <property type="component" value="Chromosome"/>
</dbReference>
<keyword evidence="4" id="KW-1185">Reference proteome</keyword>
<dbReference type="RefSeq" id="WP_167478350.1">
    <property type="nucleotide sequence ID" value="NZ_CP046172.1"/>
</dbReference>
<keyword evidence="2" id="KW-0732">Signal</keyword>
<feature type="chain" id="PRO_5038642775" description="DUF732 domain-containing protein" evidence="2">
    <location>
        <begin position="22"/>
        <end position="144"/>
    </location>
</feature>
<feature type="compositionally biased region" description="Low complexity" evidence="1">
    <location>
        <begin position="39"/>
        <end position="77"/>
    </location>
</feature>